<dbReference type="GeneID" id="106814006"/>
<accession>A0ABM1ENH6</accession>
<feature type="compositionally biased region" description="Basic and acidic residues" evidence="1">
    <location>
        <begin position="8"/>
        <end position="29"/>
    </location>
</feature>
<evidence type="ECO:0000256" key="1">
    <source>
        <dbReference type="SAM" id="MobiDB-lite"/>
    </source>
</evidence>
<dbReference type="Proteomes" id="UP000695022">
    <property type="component" value="Unplaced"/>
</dbReference>
<reference evidence="3" key="1">
    <citation type="submission" date="2025-08" db="UniProtKB">
        <authorList>
            <consortium name="RefSeq"/>
        </authorList>
    </citation>
    <scope>IDENTIFICATION</scope>
</reference>
<organism evidence="2 3">
    <name type="scientific">Priapulus caudatus</name>
    <name type="common">Priapulid worm</name>
    <dbReference type="NCBI Taxonomy" id="37621"/>
    <lineage>
        <taxon>Eukaryota</taxon>
        <taxon>Metazoa</taxon>
        <taxon>Ecdysozoa</taxon>
        <taxon>Scalidophora</taxon>
        <taxon>Priapulida</taxon>
        <taxon>Priapulimorpha</taxon>
        <taxon>Priapulimorphida</taxon>
        <taxon>Priapulidae</taxon>
        <taxon>Priapulus</taxon>
    </lineage>
</organism>
<evidence type="ECO:0000313" key="2">
    <source>
        <dbReference type="Proteomes" id="UP000695022"/>
    </source>
</evidence>
<dbReference type="RefSeq" id="XP_014673747.1">
    <property type="nucleotide sequence ID" value="XM_014818261.1"/>
</dbReference>
<sequence>MVPSTKAARLDQTESRHSTRHSINEDVREPWTSTQVDPLRAESSSKNERKRGARGKPLAVSSGYFYSEDDSALALSPIECQEASDSSTDSEDVAGKVEQAGPTVWQCLKPASLEETVSVARSLMDIYQISLEDLDAEITKHQGDINAVMDSLDMRESNSTDDTLQY</sequence>
<evidence type="ECO:0000313" key="3">
    <source>
        <dbReference type="RefSeq" id="XP_014673747.1"/>
    </source>
</evidence>
<feature type="region of interest" description="Disordered" evidence="1">
    <location>
        <begin position="1"/>
        <end position="61"/>
    </location>
</feature>
<keyword evidence="2" id="KW-1185">Reference proteome</keyword>
<protein>
    <submittedName>
        <fullName evidence="3">Uncharacterized protein LOC106814006</fullName>
    </submittedName>
</protein>
<proteinExistence type="predicted"/>
<gene>
    <name evidence="3" type="primary">LOC106814006</name>
</gene>
<name>A0ABM1ENH6_PRICU</name>